<reference evidence="2" key="1">
    <citation type="journal article" date="2024" name="Front. Bioeng. Biotechnol.">
        <title>Genome-scale model development and genomic sequencing of the oleaginous clade Lipomyces.</title>
        <authorList>
            <person name="Czajka J.J."/>
            <person name="Han Y."/>
            <person name="Kim J."/>
            <person name="Mondo S.J."/>
            <person name="Hofstad B.A."/>
            <person name="Robles A."/>
            <person name="Haridas S."/>
            <person name="Riley R."/>
            <person name="LaButti K."/>
            <person name="Pangilinan J."/>
            <person name="Andreopoulos W."/>
            <person name="Lipzen A."/>
            <person name="Yan J."/>
            <person name="Wang M."/>
            <person name="Ng V."/>
            <person name="Grigoriev I.V."/>
            <person name="Spatafora J.W."/>
            <person name="Magnuson J.K."/>
            <person name="Baker S.E."/>
            <person name="Pomraning K.R."/>
        </authorList>
    </citation>
    <scope>NUCLEOTIDE SEQUENCE [LARGE SCALE GENOMIC DNA]</scope>
    <source>
        <strain evidence="2">CBS 7786</strain>
    </source>
</reference>
<sequence>MTFSREMLNVEDTEHSSDLSYALPALSSYALALLSTDIESHGSENGNSVGKPINPAATSVPPAVILQSLSASNGQPSKQSPSTIRRESAESSKNDSTTRRKSSSPQSWQTTTPYHQTTAAFVTPALTKSTSQLGYTGHTVEPTSHYRSIFRKSKPGRLGPPKRAIRRESQEGTANANSPQVIHASVKSPGTSPRDRSNGQPHGVNLPQNDKSKERIKEGGRLRFSEKDEEIPHNSTPWSADGSGSRHDLSSSISHESDLKRRGFLSSDYADLDLGSSRTSPGNLPASSQILALADKLSQSPDVDEHHKDQLLIHTSKEGTSARESVSLKAEDIRLSPTPSLEHRQRSVSQTNLASRRVSPSLLEIAGVKEMPAESRKLSIFANRETTSDSNDKPATPATKHANDRPISRRLLSPNLDDMDSLRRRPLSYIYHDENRHSSSQQQVHSHPRPQGRQLLTPLSSNIIRPLRTSTPPPECNVFEPPPKMSNLDVPRPIPKPQGKKQKNTIVVAGKTYQRLELLGKGGSSKVYRVQYANSAKIYALKKVTFDEVDDAVVKGFKGEIDLLRKLSNEERVVRLVDFEIMEGCVNMVMECGEIDLAHVLATRLNSPLDLSFVRYHATEMLRCVEAVHRHGIVHSDLKPANFLFVKGVLKIIDFGIANAVPEYTTNVRRETQIGTPNYMAPEALMDVNQTDPNAQSGKKCMKVGRPSDVWSCGCIIYQMIYGKPPYAAYNGTQRMLAIMNPNVQISYSDCGLGGGYVPRDAIACIKGCLDRDPELRSKISDVMDDPFLRPRYISKELLKDLLARSVKYGVERGKVDYEDIGSLAEDVWRKIGLLNKDNYCPVNCTYG</sequence>
<evidence type="ECO:0000313" key="1">
    <source>
        <dbReference type="EMBL" id="KAK9236331.1"/>
    </source>
</evidence>
<name>A0ACC3SYA0_LIPKO</name>
<accession>A0ACC3SYA0</accession>
<evidence type="ECO:0000313" key="2">
    <source>
        <dbReference type="Proteomes" id="UP001433508"/>
    </source>
</evidence>
<dbReference type="EMBL" id="MU971390">
    <property type="protein sequence ID" value="KAK9236331.1"/>
    <property type="molecule type" value="Genomic_DNA"/>
</dbReference>
<dbReference type="Proteomes" id="UP001433508">
    <property type="component" value="Unassembled WGS sequence"/>
</dbReference>
<protein>
    <submittedName>
        <fullName evidence="1">Kinase-like domain-containing protein</fullName>
    </submittedName>
</protein>
<proteinExistence type="predicted"/>
<comment type="caution">
    <text evidence="1">The sequence shown here is derived from an EMBL/GenBank/DDBJ whole genome shotgun (WGS) entry which is preliminary data.</text>
</comment>
<gene>
    <name evidence="1" type="ORF">V1525DRAFT_407259</name>
</gene>
<keyword evidence="2" id="KW-1185">Reference proteome</keyword>
<organism evidence="1 2">
    <name type="scientific">Lipomyces kononenkoae</name>
    <name type="common">Yeast</name>
    <dbReference type="NCBI Taxonomy" id="34357"/>
    <lineage>
        <taxon>Eukaryota</taxon>
        <taxon>Fungi</taxon>
        <taxon>Dikarya</taxon>
        <taxon>Ascomycota</taxon>
        <taxon>Saccharomycotina</taxon>
        <taxon>Lipomycetes</taxon>
        <taxon>Lipomycetales</taxon>
        <taxon>Lipomycetaceae</taxon>
        <taxon>Lipomyces</taxon>
    </lineage>
</organism>